<gene>
    <name evidence="2" type="ORF">GCM10007878_16560</name>
</gene>
<evidence type="ECO:0000259" key="1">
    <source>
        <dbReference type="PROSITE" id="PS50943"/>
    </source>
</evidence>
<dbReference type="CDD" id="cd00093">
    <property type="entry name" value="HTH_XRE"/>
    <property type="match status" value="1"/>
</dbReference>
<dbReference type="SUPFAM" id="SSF47413">
    <property type="entry name" value="lambda repressor-like DNA-binding domains"/>
    <property type="match status" value="1"/>
</dbReference>
<organism evidence="2 3">
    <name type="scientific">Marinospirillum insulare</name>
    <dbReference type="NCBI Taxonomy" id="217169"/>
    <lineage>
        <taxon>Bacteria</taxon>
        <taxon>Pseudomonadati</taxon>
        <taxon>Pseudomonadota</taxon>
        <taxon>Gammaproteobacteria</taxon>
        <taxon>Oceanospirillales</taxon>
        <taxon>Oceanospirillaceae</taxon>
        <taxon>Marinospirillum</taxon>
    </lineage>
</organism>
<proteinExistence type="predicted"/>
<comment type="caution">
    <text evidence="2">The sequence shown here is derived from an EMBL/GenBank/DDBJ whole genome shotgun (WGS) entry which is preliminary data.</text>
</comment>
<evidence type="ECO:0000313" key="2">
    <source>
        <dbReference type="EMBL" id="GLR64218.1"/>
    </source>
</evidence>
<dbReference type="Gene3D" id="1.10.260.40">
    <property type="entry name" value="lambda repressor-like DNA-binding domains"/>
    <property type="match status" value="1"/>
</dbReference>
<evidence type="ECO:0000313" key="3">
    <source>
        <dbReference type="Proteomes" id="UP001156682"/>
    </source>
</evidence>
<feature type="domain" description="HTH cro/C1-type" evidence="1">
    <location>
        <begin position="25"/>
        <end position="54"/>
    </location>
</feature>
<name>A0ABQ6A1V4_9GAMM</name>
<dbReference type="InterPro" id="IPR001387">
    <property type="entry name" value="Cro/C1-type_HTH"/>
</dbReference>
<dbReference type="InterPro" id="IPR010982">
    <property type="entry name" value="Lambda_DNA-bd_dom_sf"/>
</dbReference>
<keyword evidence="3" id="KW-1185">Reference proteome</keyword>
<dbReference type="Proteomes" id="UP001156682">
    <property type="component" value="Unassembled WGS sequence"/>
</dbReference>
<sequence>MVGLGMVNFLLLDDMDVQQAFAAHLRGLREEAKLSRAALAERSCVPASTIKKFELTGQISFRQLLLLWQSLDDLKRLYDLTQNLPKQQALPTSIEEVLKDGF</sequence>
<reference evidence="3" key="1">
    <citation type="journal article" date="2019" name="Int. J. Syst. Evol. Microbiol.">
        <title>The Global Catalogue of Microorganisms (GCM) 10K type strain sequencing project: providing services to taxonomists for standard genome sequencing and annotation.</title>
        <authorList>
            <consortium name="The Broad Institute Genomics Platform"/>
            <consortium name="The Broad Institute Genome Sequencing Center for Infectious Disease"/>
            <person name="Wu L."/>
            <person name="Ma J."/>
        </authorList>
    </citation>
    <scope>NUCLEOTIDE SEQUENCE [LARGE SCALE GENOMIC DNA]</scope>
    <source>
        <strain evidence="3">NBRC 100033</strain>
    </source>
</reference>
<dbReference type="Pfam" id="PF13560">
    <property type="entry name" value="HTH_31"/>
    <property type="match status" value="1"/>
</dbReference>
<dbReference type="PROSITE" id="PS50943">
    <property type="entry name" value="HTH_CROC1"/>
    <property type="match status" value="1"/>
</dbReference>
<dbReference type="EMBL" id="BSOR01000028">
    <property type="protein sequence ID" value="GLR64218.1"/>
    <property type="molecule type" value="Genomic_DNA"/>
</dbReference>
<protein>
    <recommendedName>
        <fullName evidence="1">HTH cro/C1-type domain-containing protein</fullName>
    </recommendedName>
</protein>
<accession>A0ABQ6A1V4</accession>